<dbReference type="AlphaFoldDB" id="A0AAV2LRB6"/>
<protein>
    <submittedName>
        <fullName evidence="2">Uncharacterized protein</fullName>
    </submittedName>
</protein>
<keyword evidence="3" id="KW-1185">Reference proteome</keyword>
<sequence>MRCVVLGWECAGSQEDLSRTYLEEIGSSFPPRAFELMTNELVSMCRTGSRWEGRPRRGWGRTGRKQGVSEPCGDRNTAPRGGAEDPECEEPL</sequence>
<dbReference type="EMBL" id="OZ035826">
    <property type="protein sequence ID" value="CAL1604918.1"/>
    <property type="molecule type" value="Genomic_DNA"/>
</dbReference>
<organism evidence="2 3">
    <name type="scientific">Knipowitschia caucasica</name>
    <name type="common">Caucasian dwarf goby</name>
    <name type="synonym">Pomatoschistus caucasicus</name>
    <dbReference type="NCBI Taxonomy" id="637954"/>
    <lineage>
        <taxon>Eukaryota</taxon>
        <taxon>Metazoa</taxon>
        <taxon>Chordata</taxon>
        <taxon>Craniata</taxon>
        <taxon>Vertebrata</taxon>
        <taxon>Euteleostomi</taxon>
        <taxon>Actinopterygii</taxon>
        <taxon>Neopterygii</taxon>
        <taxon>Teleostei</taxon>
        <taxon>Neoteleostei</taxon>
        <taxon>Acanthomorphata</taxon>
        <taxon>Gobiaria</taxon>
        <taxon>Gobiiformes</taxon>
        <taxon>Gobioidei</taxon>
        <taxon>Gobiidae</taxon>
        <taxon>Gobiinae</taxon>
        <taxon>Knipowitschia</taxon>
    </lineage>
</organism>
<reference evidence="2 3" key="1">
    <citation type="submission" date="2024-04" db="EMBL/GenBank/DDBJ databases">
        <authorList>
            <person name="Waldvogel A.-M."/>
            <person name="Schoenle A."/>
        </authorList>
    </citation>
    <scope>NUCLEOTIDE SEQUENCE [LARGE SCALE GENOMIC DNA]</scope>
</reference>
<name>A0AAV2LRB6_KNICA</name>
<feature type="region of interest" description="Disordered" evidence="1">
    <location>
        <begin position="47"/>
        <end position="92"/>
    </location>
</feature>
<accession>A0AAV2LRB6</accession>
<evidence type="ECO:0000313" key="2">
    <source>
        <dbReference type="EMBL" id="CAL1604918.1"/>
    </source>
</evidence>
<dbReference type="Proteomes" id="UP001497482">
    <property type="component" value="Chromosome 4"/>
</dbReference>
<evidence type="ECO:0000256" key="1">
    <source>
        <dbReference type="SAM" id="MobiDB-lite"/>
    </source>
</evidence>
<gene>
    <name evidence="2" type="ORF">KC01_LOCUS32347</name>
</gene>
<proteinExistence type="predicted"/>
<evidence type="ECO:0000313" key="3">
    <source>
        <dbReference type="Proteomes" id="UP001497482"/>
    </source>
</evidence>